<proteinExistence type="predicted"/>
<dbReference type="EMBL" id="CP012333">
    <property type="protein sequence ID" value="AKU99710.1"/>
    <property type="molecule type" value="Genomic_DNA"/>
</dbReference>
<keyword evidence="3" id="KW-1185">Reference proteome</keyword>
<evidence type="ECO:0000313" key="2">
    <source>
        <dbReference type="EMBL" id="AKU99710.1"/>
    </source>
</evidence>
<sequence>MVGRGRNAKNAVVAVAMMMLVLGCGGAEDSASVAEDDIQSKTIPTAEIAELLERHGVPKMRTEIGARAISRHDQSSVGFLAALDSALTLFLENRIDGLPSVIRSDELDVYADKCPGTTGKGRRAAALCVANRPKTRVRLVPVDAQPGSTLYETESPVTNWLFEFQVTDLSDGWFYAWIPNDGRRGAISGYN</sequence>
<dbReference type="KEGG" id="llu:AKJ09_06374"/>
<organism evidence="2 3">
    <name type="scientific">Labilithrix luteola</name>
    <dbReference type="NCBI Taxonomy" id="1391654"/>
    <lineage>
        <taxon>Bacteria</taxon>
        <taxon>Pseudomonadati</taxon>
        <taxon>Myxococcota</taxon>
        <taxon>Polyangia</taxon>
        <taxon>Polyangiales</taxon>
        <taxon>Labilitrichaceae</taxon>
        <taxon>Labilithrix</taxon>
    </lineage>
</organism>
<dbReference type="Proteomes" id="UP000064967">
    <property type="component" value="Chromosome"/>
</dbReference>
<gene>
    <name evidence="2" type="ORF">AKJ09_06374</name>
</gene>
<protein>
    <recommendedName>
        <fullName evidence="4">SH3 domain-containing protein</fullName>
    </recommendedName>
</protein>
<evidence type="ECO:0000313" key="3">
    <source>
        <dbReference type="Proteomes" id="UP000064967"/>
    </source>
</evidence>
<evidence type="ECO:0000256" key="1">
    <source>
        <dbReference type="SAM" id="SignalP"/>
    </source>
</evidence>
<evidence type="ECO:0008006" key="4">
    <source>
        <dbReference type="Google" id="ProtNLM"/>
    </source>
</evidence>
<reference evidence="2 3" key="1">
    <citation type="submission" date="2015-08" db="EMBL/GenBank/DDBJ databases">
        <authorList>
            <person name="Babu N.S."/>
            <person name="Beckwith C.J."/>
            <person name="Beseler K.G."/>
            <person name="Brison A."/>
            <person name="Carone J.V."/>
            <person name="Caskin T.P."/>
            <person name="Diamond M."/>
            <person name="Durham M.E."/>
            <person name="Foxe J.M."/>
            <person name="Go M."/>
            <person name="Henderson B.A."/>
            <person name="Jones I.B."/>
            <person name="McGettigan J.A."/>
            <person name="Micheletti S.J."/>
            <person name="Nasrallah M.E."/>
            <person name="Ortiz D."/>
            <person name="Piller C.R."/>
            <person name="Privatt S.R."/>
            <person name="Schneider S.L."/>
            <person name="Sharp S."/>
            <person name="Smith T.C."/>
            <person name="Stanton J.D."/>
            <person name="Ullery H.E."/>
            <person name="Wilson R.J."/>
            <person name="Serrano M.G."/>
            <person name="Buck G."/>
            <person name="Lee V."/>
            <person name="Wang Y."/>
            <person name="Carvalho R."/>
            <person name="Voegtly L."/>
            <person name="Shi R."/>
            <person name="Duckworth R."/>
            <person name="Johnson A."/>
            <person name="Loviza R."/>
            <person name="Walstead R."/>
            <person name="Shah Z."/>
            <person name="Kiflezghi M."/>
            <person name="Wade K."/>
            <person name="Ball S.L."/>
            <person name="Bradley K.W."/>
            <person name="Asai D.J."/>
            <person name="Bowman C.A."/>
            <person name="Russell D.A."/>
            <person name="Pope W.H."/>
            <person name="Jacobs-Sera D."/>
            <person name="Hendrix R.W."/>
            <person name="Hatfull G.F."/>
        </authorList>
    </citation>
    <scope>NUCLEOTIDE SEQUENCE [LARGE SCALE GENOMIC DNA]</scope>
    <source>
        <strain evidence="2 3">DSM 27648</strain>
    </source>
</reference>
<accession>A0A0K1Q1Q3</accession>
<dbReference type="AlphaFoldDB" id="A0A0K1Q1Q3"/>
<keyword evidence="1" id="KW-0732">Signal</keyword>
<feature type="chain" id="PRO_5005466647" description="SH3 domain-containing protein" evidence="1">
    <location>
        <begin position="28"/>
        <end position="191"/>
    </location>
</feature>
<feature type="signal peptide" evidence="1">
    <location>
        <begin position="1"/>
        <end position="27"/>
    </location>
</feature>
<name>A0A0K1Q1Q3_9BACT</name>
<dbReference type="PROSITE" id="PS51257">
    <property type="entry name" value="PROKAR_LIPOPROTEIN"/>
    <property type="match status" value="1"/>
</dbReference>